<dbReference type="AlphaFoldDB" id="A0A9P6QQ31"/>
<sequence>MAATSEQMVLPNDQDLKRSITAAAPAPATKLTHNKTNSLSTSSIRSSASSKERRPSFSITLPSSCSRSSQLTNNSLVFNTLAGPDDDNDSTAGFEEALALQQQQESNEGGGGGNNHAAGLQSLDQPPVRRRSIQFIP</sequence>
<dbReference type="EMBL" id="JAAAIN010004629">
    <property type="protein sequence ID" value="KAG0279502.1"/>
    <property type="molecule type" value="Genomic_DNA"/>
</dbReference>
<dbReference type="Proteomes" id="UP000823405">
    <property type="component" value="Unassembled WGS sequence"/>
</dbReference>
<organism evidence="2 3">
    <name type="scientific">Linnemannia gamsii</name>
    <dbReference type="NCBI Taxonomy" id="64522"/>
    <lineage>
        <taxon>Eukaryota</taxon>
        <taxon>Fungi</taxon>
        <taxon>Fungi incertae sedis</taxon>
        <taxon>Mucoromycota</taxon>
        <taxon>Mortierellomycotina</taxon>
        <taxon>Mortierellomycetes</taxon>
        <taxon>Mortierellales</taxon>
        <taxon>Mortierellaceae</taxon>
        <taxon>Linnemannia</taxon>
    </lineage>
</organism>
<gene>
    <name evidence="2" type="ORF">BGZ97_009567</name>
</gene>
<name>A0A9P6QQ31_9FUNG</name>
<protein>
    <submittedName>
        <fullName evidence="2">Uncharacterized protein</fullName>
    </submittedName>
</protein>
<reference evidence="2" key="1">
    <citation type="journal article" date="2020" name="Fungal Divers.">
        <title>Resolving the Mortierellaceae phylogeny through synthesis of multi-gene phylogenetics and phylogenomics.</title>
        <authorList>
            <person name="Vandepol N."/>
            <person name="Liber J."/>
            <person name="Desiro A."/>
            <person name="Na H."/>
            <person name="Kennedy M."/>
            <person name="Barry K."/>
            <person name="Grigoriev I.V."/>
            <person name="Miller A.N."/>
            <person name="O'Donnell K."/>
            <person name="Stajich J.E."/>
            <person name="Bonito G."/>
        </authorList>
    </citation>
    <scope>NUCLEOTIDE SEQUENCE</scope>
    <source>
        <strain evidence="2">NVP60</strain>
    </source>
</reference>
<accession>A0A9P6QQ31</accession>
<feature type="compositionally biased region" description="Polar residues" evidence="1">
    <location>
        <begin position="57"/>
        <end position="78"/>
    </location>
</feature>
<feature type="compositionally biased region" description="Low complexity" evidence="1">
    <location>
        <begin position="38"/>
        <end position="49"/>
    </location>
</feature>
<keyword evidence="3" id="KW-1185">Reference proteome</keyword>
<evidence type="ECO:0000313" key="2">
    <source>
        <dbReference type="EMBL" id="KAG0279502.1"/>
    </source>
</evidence>
<evidence type="ECO:0000256" key="1">
    <source>
        <dbReference type="SAM" id="MobiDB-lite"/>
    </source>
</evidence>
<dbReference type="OrthoDB" id="2363456at2759"/>
<comment type="caution">
    <text evidence="2">The sequence shown here is derived from an EMBL/GenBank/DDBJ whole genome shotgun (WGS) entry which is preliminary data.</text>
</comment>
<evidence type="ECO:0000313" key="3">
    <source>
        <dbReference type="Proteomes" id="UP000823405"/>
    </source>
</evidence>
<feature type="non-terminal residue" evidence="2">
    <location>
        <position position="1"/>
    </location>
</feature>
<feature type="region of interest" description="Disordered" evidence="1">
    <location>
        <begin position="1"/>
        <end position="137"/>
    </location>
</feature>
<proteinExistence type="predicted"/>
<feature type="compositionally biased region" description="Basic residues" evidence="1">
    <location>
        <begin position="128"/>
        <end position="137"/>
    </location>
</feature>
<feature type="compositionally biased region" description="Low complexity" evidence="1">
    <location>
        <begin position="95"/>
        <end position="107"/>
    </location>
</feature>